<dbReference type="InterPro" id="IPR043143">
    <property type="entry name" value="Mal/L-sulf/L-lact_DH-like_NADP"/>
</dbReference>
<evidence type="ECO:0000313" key="3">
    <source>
        <dbReference type="EMBL" id="SVB14316.1"/>
    </source>
</evidence>
<evidence type="ECO:0000256" key="2">
    <source>
        <dbReference type="ARBA" id="ARBA00023002"/>
    </source>
</evidence>
<protein>
    <recommendedName>
        <fullName evidence="4">Malate/lactate/ureidoglycolate dehydrogenase</fullName>
    </recommendedName>
</protein>
<sequence>MILIQSKNLKNVVIALLEKAGSQAEEADTVASHLVRANLCGHDSHGVGMLPLYMKKLGEGLLNPNQKPELLKEDGSILMFEGNRGYGQSVGKQAMEQALELCKTKGLVLMTLRNSYHMGRIGTFGEQSIDAGMVSLHFVNVTDHPPLVAPYRGSDARFATNPVCIAMPGTAKQPPILLDMATSRIALGKVRVALNKGEELPADWLIDHRGQPSRDPRVMESHIYHRSGKESPPGALTPAGDYKGYGLALFCELLGGMLSGGFTIQPENERKGGITNNMITFIVDPSRLLEIPAMHHEIEAMVNYVKASPPADPENPILIAGDPERISLREREKDGIPV</sequence>
<dbReference type="PANTHER" id="PTHR11091:SF0">
    <property type="entry name" value="MALATE DEHYDROGENASE"/>
    <property type="match status" value="1"/>
</dbReference>
<dbReference type="InterPro" id="IPR043144">
    <property type="entry name" value="Mal/L-sulf/L-lact_DH-like_ah"/>
</dbReference>
<proteinExistence type="inferred from homology"/>
<reference evidence="3" key="1">
    <citation type="submission" date="2018-05" db="EMBL/GenBank/DDBJ databases">
        <authorList>
            <person name="Lanie J.A."/>
            <person name="Ng W.-L."/>
            <person name="Kazmierczak K.M."/>
            <person name="Andrzejewski T.M."/>
            <person name="Davidsen T.M."/>
            <person name="Wayne K.J."/>
            <person name="Tettelin H."/>
            <person name="Glass J.I."/>
            <person name="Rusch D."/>
            <person name="Podicherti R."/>
            <person name="Tsui H.-C.T."/>
            <person name="Winkler M.E."/>
        </authorList>
    </citation>
    <scope>NUCLEOTIDE SEQUENCE</scope>
</reference>
<dbReference type="NCBIfam" id="NF007504">
    <property type="entry name" value="PRK10098.1"/>
    <property type="match status" value="1"/>
</dbReference>
<dbReference type="GO" id="GO:0016491">
    <property type="term" value="F:oxidoreductase activity"/>
    <property type="evidence" value="ECO:0007669"/>
    <property type="project" value="UniProtKB-KW"/>
</dbReference>
<organism evidence="3">
    <name type="scientific">marine metagenome</name>
    <dbReference type="NCBI Taxonomy" id="408172"/>
    <lineage>
        <taxon>unclassified sequences</taxon>
        <taxon>metagenomes</taxon>
        <taxon>ecological metagenomes</taxon>
    </lineage>
</organism>
<dbReference type="EMBL" id="UINC01030244">
    <property type="protein sequence ID" value="SVB14316.1"/>
    <property type="molecule type" value="Genomic_DNA"/>
</dbReference>
<dbReference type="AlphaFoldDB" id="A0A382BKF5"/>
<comment type="similarity">
    <text evidence="1">Belongs to the LDH2/MDH2 oxidoreductase family.</text>
</comment>
<dbReference type="Gene3D" id="1.10.1530.10">
    <property type="match status" value="1"/>
</dbReference>
<dbReference type="Pfam" id="PF02615">
    <property type="entry name" value="Ldh_2"/>
    <property type="match status" value="1"/>
</dbReference>
<dbReference type="PANTHER" id="PTHR11091">
    <property type="entry name" value="OXIDOREDUCTASE-RELATED"/>
    <property type="match status" value="1"/>
</dbReference>
<evidence type="ECO:0008006" key="4">
    <source>
        <dbReference type="Google" id="ProtNLM"/>
    </source>
</evidence>
<dbReference type="InterPro" id="IPR003767">
    <property type="entry name" value="Malate/L-lactate_DH-like"/>
</dbReference>
<accession>A0A382BKF5</accession>
<dbReference type="SUPFAM" id="SSF89733">
    <property type="entry name" value="L-sulfolactate dehydrogenase-like"/>
    <property type="match status" value="1"/>
</dbReference>
<gene>
    <name evidence="3" type="ORF">METZ01_LOCUS167170</name>
</gene>
<dbReference type="InterPro" id="IPR036111">
    <property type="entry name" value="Mal/L-sulfo/L-lacto_DH-like_sf"/>
</dbReference>
<dbReference type="Gene3D" id="3.30.1370.60">
    <property type="entry name" value="Hypothetical oxidoreductase yiak, domain 2"/>
    <property type="match status" value="1"/>
</dbReference>
<keyword evidence="2" id="KW-0560">Oxidoreductase</keyword>
<feature type="non-terminal residue" evidence="3">
    <location>
        <position position="338"/>
    </location>
</feature>
<name>A0A382BKF5_9ZZZZ</name>
<evidence type="ECO:0000256" key="1">
    <source>
        <dbReference type="ARBA" id="ARBA00006056"/>
    </source>
</evidence>